<organism evidence="1 3">
    <name type="scientific">Candidatus Contendobacter odensis Run_B_J11</name>
    <dbReference type="NCBI Taxonomy" id="1400861"/>
    <lineage>
        <taxon>Bacteria</taxon>
        <taxon>Pseudomonadati</taxon>
        <taxon>Pseudomonadota</taxon>
        <taxon>Gammaproteobacteria</taxon>
        <taxon>Candidatus Competibacteraceae</taxon>
        <taxon>Candidatus Contendibacter</taxon>
    </lineage>
</organism>
<evidence type="ECO:0000313" key="2">
    <source>
        <dbReference type="EMBL" id="CDH46379.1"/>
    </source>
</evidence>
<comment type="caution">
    <text evidence="1">The sequence shown here is derived from an EMBL/GenBank/DDBJ whole genome shotgun (WGS) entry which is preliminary data.</text>
</comment>
<proteinExistence type="predicted"/>
<name>A0A7U7J403_9GAMM</name>
<dbReference type="EMBL" id="CBTK010000260">
    <property type="protein sequence ID" value="CDH46379.1"/>
    <property type="molecule type" value="Genomic_DNA"/>
</dbReference>
<keyword evidence="3" id="KW-1185">Reference proteome</keyword>
<gene>
    <name evidence="1" type="ORF">BN874_210001</name>
    <name evidence="2" type="ORF">BN874_450017</name>
</gene>
<evidence type="ECO:0000313" key="1">
    <source>
        <dbReference type="EMBL" id="CDH45121.1"/>
    </source>
</evidence>
<accession>A0A7U7J403</accession>
<reference evidence="1 3" key="2">
    <citation type="journal article" date="2014" name="ISME J.">
        <title>Candidatus Competibacter-lineage genomes retrieved from metagenomes reveal functional metabolic diversity.</title>
        <authorList>
            <person name="McIlroy S.J."/>
            <person name="Albertsen M."/>
            <person name="Andresen E.K."/>
            <person name="Saunders A.M."/>
            <person name="Kristiansen R."/>
            <person name="Stokholm-Bjerregaard M."/>
            <person name="Nielsen K.L."/>
            <person name="Nielsen P.H."/>
        </authorList>
    </citation>
    <scope>NUCLEOTIDE SEQUENCE [LARGE SCALE GENOMIC DNA]</scope>
    <source>
        <strain evidence="1 3">Run_B_J11</strain>
    </source>
</reference>
<protein>
    <submittedName>
        <fullName evidence="1">Transposase</fullName>
    </submittedName>
</protein>
<dbReference type="Proteomes" id="UP000019184">
    <property type="component" value="Unassembled WGS sequence"/>
</dbReference>
<reference evidence="1" key="1">
    <citation type="submission" date="2013-07" db="EMBL/GenBank/DDBJ databases">
        <authorList>
            <person name="McIlroy S."/>
        </authorList>
    </citation>
    <scope>NUCLEOTIDE SEQUENCE</scope>
    <source>
        <strain evidence="1">Run_B_J11</strain>
    </source>
</reference>
<sequence length="70" mass="8044">MLDVQFGEDACRTRRDHAPENLALIRRVALNMLRHNGPPRDSIRRRKLRAALNDAYRLRLLFGPPSPATP</sequence>
<evidence type="ECO:0000313" key="3">
    <source>
        <dbReference type="Proteomes" id="UP000019184"/>
    </source>
</evidence>
<dbReference type="EMBL" id="CBTK010000124">
    <property type="protein sequence ID" value="CDH45121.1"/>
    <property type="molecule type" value="Genomic_DNA"/>
</dbReference>
<dbReference type="AlphaFoldDB" id="A0A7U7J403"/>